<evidence type="ECO:0000256" key="3">
    <source>
        <dbReference type="ARBA" id="ARBA00023163"/>
    </source>
</evidence>
<dbReference type="SMART" id="SM00344">
    <property type="entry name" value="HTH_ASNC"/>
    <property type="match status" value="1"/>
</dbReference>
<keyword evidence="2" id="KW-0238">DNA-binding</keyword>
<dbReference type="InterPro" id="IPR019888">
    <property type="entry name" value="Tscrpt_reg_AsnC-like"/>
</dbReference>
<gene>
    <name evidence="5" type="ORF">GCM10022210_40720</name>
</gene>
<dbReference type="PANTHER" id="PTHR30154">
    <property type="entry name" value="LEUCINE-RESPONSIVE REGULATORY PROTEIN"/>
    <property type="match status" value="1"/>
</dbReference>
<dbReference type="CDD" id="cd00090">
    <property type="entry name" value="HTH_ARSR"/>
    <property type="match status" value="1"/>
</dbReference>
<dbReference type="Proteomes" id="UP001500742">
    <property type="component" value="Unassembled WGS sequence"/>
</dbReference>
<dbReference type="Gene3D" id="3.30.70.920">
    <property type="match status" value="1"/>
</dbReference>
<dbReference type="InterPro" id="IPR011008">
    <property type="entry name" value="Dimeric_a/b-barrel"/>
</dbReference>
<dbReference type="InterPro" id="IPR036388">
    <property type="entry name" value="WH-like_DNA-bd_sf"/>
</dbReference>
<sequence>MELLTEQQGVQFSGLDKKDYEILALLQTNAKLTVREIASKVHLSSTPTHERIKRMEQQGVILQYGALLDNRKVNKGIMVICHVSLKEHNKKAAGQFLGAVVEFKEVIECYNISGDFDFMLKIVSTSMESFHKFFVNQLSEVPNIGQTKSIFVMDVIKQTHVLV</sequence>
<dbReference type="Pfam" id="PF01037">
    <property type="entry name" value="AsnC_trans_reg"/>
    <property type="match status" value="1"/>
</dbReference>
<name>A0ABP7QMF2_9SPHI</name>
<comment type="caution">
    <text evidence="5">The sequence shown here is derived from an EMBL/GenBank/DDBJ whole genome shotgun (WGS) entry which is preliminary data.</text>
</comment>
<dbReference type="PRINTS" id="PR00033">
    <property type="entry name" value="HTHASNC"/>
</dbReference>
<dbReference type="InterPro" id="IPR011991">
    <property type="entry name" value="ArsR-like_HTH"/>
</dbReference>
<evidence type="ECO:0000313" key="6">
    <source>
        <dbReference type="Proteomes" id="UP001500742"/>
    </source>
</evidence>
<dbReference type="SUPFAM" id="SSF46785">
    <property type="entry name" value="Winged helix' DNA-binding domain"/>
    <property type="match status" value="1"/>
</dbReference>
<keyword evidence="1" id="KW-0805">Transcription regulation</keyword>
<organism evidence="5 6">
    <name type="scientific">Mucilaginibacter dorajii</name>
    <dbReference type="NCBI Taxonomy" id="692994"/>
    <lineage>
        <taxon>Bacteria</taxon>
        <taxon>Pseudomonadati</taxon>
        <taxon>Bacteroidota</taxon>
        <taxon>Sphingobacteriia</taxon>
        <taxon>Sphingobacteriales</taxon>
        <taxon>Sphingobacteriaceae</taxon>
        <taxon>Mucilaginibacter</taxon>
    </lineage>
</organism>
<dbReference type="InterPro" id="IPR000485">
    <property type="entry name" value="AsnC-type_HTH_dom"/>
</dbReference>
<dbReference type="EMBL" id="BAAAZC010000028">
    <property type="protein sequence ID" value="GAA3984636.1"/>
    <property type="molecule type" value="Genomic_DNA"/>
</dbReference>
<evidence type="ECO:0000256" key="1">
    <source>
        <dbReference type="ARBA" id="ARBA00023015"/>
    </source>
</evidence>
<evidence type="ECO:0000259" key="4">
    <source>
        <dbReference type="PROSITE" id="PS50956"/>
    </source>
</evidence>
<feature type="domain" description="HTH asnC-type" evidence="4">
    <location>
        <begin position="15"/>
        <end position="78"/>
    </location>
</feature>
<dbReference type="SUPFAM" id="SSF54909">
    <property type="entry name" value="Dimeric alpha+beta barrel"/>
    <property type="match status" value="1"/>
</dbReference>
<dbReference type="Gene3D" id="1.10.10.10">
    <property type="entry name" value="Winged helix-like DNA-binding domain superfamily/Winged helix DNA-binding domain"/>
    <property type="match status" value="1"/>
</dbReference>
<accession>A0ABP7QMF2</accession>
<proteinExistence type="predicted"/>
<keyword evidence="3" id="KW-0804">Transcription</keyword>
<dbReference type="InterPro" id="IPR036390">
    <property type="entry name" value="WH_DNA-bd_sf"/>
</dbReference>
<reference evidence="6" key="1">
    <citation type="journal article" date="2019" name="Int. J. Syst. Evol. Microbiol.">
        <title>The Global Catalogue of Microorganisms (GCM) 10K type strain sequencing project: providing services to taxonomists for standard genome sequencing and annotation.</title>
        <authorList>
            <consortium name="The Broad Institute Genomics Platform"/>
            <consortium name="The Broad Institute Genome Sequencing Center for Infectious Disease"/>
            <person name="Wu L."/>
            <person name="Ma J."/>
        </authorList>
    </citation>
    <scope>NUCLEOTIDE SEQUENCE [LARGE SCALE GENOMIC DNA]</scope>
    <source>
        <strain evidence="6">JCM 16601</strain>
    </source>
</reference>
<dbReference type="PANTHER" id="PTHR30154:SF34">
    <property type="entry name" value="TRANSCRIPTIONAL REGULATOR AZLB"/>
    <property type="match status" value="1"/>
</dbReference>
<protein>
    <submittedName>
        <fullName evidence="5">Lrp/AsnC family transcriptional regulator</fullName>
    </submittedName>
</protein>
<dbReference type="InterPro" id="IPR019887">
    <property type="entry name" value="Tscrpt_reg_AsnC/Lrp_C"/>
</dbReference>
<keyword evidence="6" id="KW-1185">Reference proteome</keyword>
<dbReference type="Pfam" id="PF13412">
    <property type="entry name" value="HTH_24"/>
    <property type="match status" value="1"/>
</dbReference>
<dbReference type="PROSITE" id="PS50956">
    <property type="entry name" value="HTH_ASNC_2"/>
    <property type="match status" value="1"/>
</dbReference>
<dbReference type="RefSeq" id="WP_259093417.1">
    <property type="nucleotide sequence ID" value="NZ_BAAAZC010000028.1"/>
</dbReference>
<evidence type="ECO:0000256" key="2">
    <source>
        <dbReference type="ARBA" id="ARBA00023125"/>
    </source>
</evidence>
<evidence type="ECO:0000313" key="5">
    <source>
        <dbReference type="EMBL" id="GAA3984636.1"/>
    </source>
</evidence>